<evidence type="ECO:0000313" key="3">
    <source>
        <dbReference type="Proteomes" id="UP000612585"/>
    </source>
</evidence>
<dbReference type="RefSeq" id="WP_203997571.1">
    <property type="nucleotide sequence ID" value="NZ_BOPG01000033.1"/>
</dbReference>
<feature type="transmembrane region" description="Helical" evidence="1">
    <location>
        <begin position="146"/>
        <end position="167"/>
    </location>
</feature>
<dbReference type="Proteomes" id="UP000612585">
    <property type="component" value="Unassembled WGS sequence"/>
</dbReference>
<feature type="transmembrane region" description="Helical" evidence="1">
    <location>
        <begin position="223"/>
        <end position="241"/>
    </location>
</feature>
<protein>
    <submittedName>
        <fullName evidence="2">Uncharacterized protein</fullName>
    </submittedName>
</protein>
<keyword evidence="1" id="KW-0472">Membrane</keyword>
<feature type="transmembrane region" description="Helical" evidence="1">
    <location>
        <begin position="35"/>
        <end position="55"/>
    </location>
</feature>
<evidence type="ECO:0000256" key="1">
    <source>
        <dbReference type="SAM" id="Phobius"/>
    </source>
</evidence>
<proteinExistence type="predicted"/>
<feature type="transmembrane region" description="Helical" evidence="1">
    <location>
        <begin position="67"/>
        <end position="86"/>
    </location>
</feature>
<keyword evidence="1" id="KW-1133">Transmembrane helix</keyword>
<evidence type="ECO:0000313" key="2">
    <source>
        <dbReference type="EMBL" id="GIJ57824.1"/>
    </source>
</evidence>
<reference evidence="2" key="1">
    <citation type="submission" date="2021-01" db="EMBL/GenBank/DDBJ databases">
        <title>Whole genome shotgun sequence of Virgisporangium aurantiacum NBRC 16421.</title>
        <authorList>
            <person name="Komaki H."/>
            <person name="Tamura T."/>
        </authorList>
    </citation>
    <scope>NUCLEOTIDE SEQUENCE</scope>
    <source>
        <strain evidence="2">NBRC 16421</strain>
    </source>
</reference>
<keyword evidence="1" id="KW-0812">Transmembrane</keyword>
<gene>
    <name evidence="2" type="ORF">Vau01_053400</name>
</gene>
<name>A0A8J3Z5Q0_9ACTN</name>
<keyword evidence="3" id="KW-1185">Reference proteome</keyword>
<accession>A0A8J3Z5Q0</accession>
<organism evidence="2 3">
    <name type="scientific">Virgisporangium aurantiacum</name>
    <dbReference type="NCBI Taxonomy" id="175570"/>
    <lineage>
        <taxon>Bacteria</taxon>
        <taxon>Bacillati</taxon>
        <taxon>Actinomycetota</taxon>
        <taxon>Actinomycetes</taxon>
        <taxon>Micromonosporales</taxon>
        <taxon>Micromonosporaceae</taxon>
        <taxon>Virgisporangium</taxon>
    </lineage>
</organism>
<dbReference type="EMBL" id="BOPG01000033">
    <property type="protein sequence ID" value="GIJ57824.1"/>
    <property type="molecule type" value="Genomic_DNA"/>
</dbReference>
<sequence length="257" mass="27501">MDKHVTAWLRRHELDDALATSVLATRLAVRWRARLVGSIMLALLFIVAALVQTFQLTTEDYGPLRPTLLVVLAVFVGGLVVTQFLLDRWVRRVDQRIGATLSRRATHPVHPGWRSVVGRSHAALGIGSFLGAVALAVSALTVTDPVVRYGALVLLTGVCGVGAVVAVQLRHLLSRPVVADDAASLTADVIMRIEDARDTNVPSVLWSLPMVLLFGMAPGWWGAAALAFMLAGLIGLVVVQMRTPGSAATARQVVGVR</sequence>
<comment type="caution">
    <text evidence="2">The sequence shown here is derived from an EMBL/GenBank/DDBJ whole genome shotgun (WGS) entry which is preliminary data.</text>
</comment>
<dbReference type="AlphaFoldDB" id="A0A8J3Z5Q0"/>